<evidence type="ECO:0000256" key="3">
    <source>
        <dbReference type="ARBA" id="ARBA00010028"/>
    </source>
</evidence>
<evidence type="ECO:0000256" key="11">
    <source>
        <dbReference type="SAM" id="MobiDB-lite"/>
    </source>
</evidence>
<keyword evidence="14" id="KW-1185">Reference proteome</keyword>
<dbReference type="InterPro" id="IPR029000">
    <property type="entry name" value="Cyclophilin-like_dom_sf"/>
</dbReference>
<dbReference type="FunFam" id="2.40.100.10:FF:000025">
    <property type="entry name" value="Peptidyl-prolyl cis-trans isomerase CYP19-2"/>
    <property type="match status" value="1"/>
</dbReference>
<evidence type="ECO:0000256" key="5">
    <source>
        <dbReference type="ARBA" id="ARBA00022664"/>
    </source>
</evidence>
<organism evidence="13 14">
    <name type="scientific">Symbiodinium natans</name>
    <dbReference type="NCBI Taxonomy" id="878477"/>
    <lineage>
        <taxon>Eukaryota</taxon>
        <taxon>Sar</taxon>
        <taxon>Alveolata</taxon>
        <taxon>Dinophyceae</taxon>
        <taxon>Suessiales</taxon>
        <taxon>Symbiodiniaceae</taxon>
        <taxon>Symbiodinium</taxon>
    </lineage>
</organism>
<dbReference type="GO" id="GO:0005681">
    <property type="term" value="C:spliceosomal complex"/>
    <property type="evidence" value="ECO:0007669"/>
    <property type="project" value="UniProtKB-KW"/>
</dbReference>
<evidence type="ECO:0000256" key="2">
    <source>
        <dbReference type="ARBA" id="ARBA00004123"/>
    </source>
</evidence>
<gene>
    <name evidence="13" type="primary">CYP63</name>
    <name evidence="13" type="ORF">SNAT2548_LOCUS21037</name>
</gene>
<evidence type="ECO:0000256" key="8">
    <source>
        <dbReference type="ARBA" id="ARBA00023187"/>
    </source>
</evidence>
<proteinExistence type="inferred from homology"/>
<dbReference type="PRINTS" id="PR00153">
    <property type="entry name" value="CSAPPISMRASE"/>
</dbReference>
<evidence type="ECO:0000313" key="13">
    <source>
        <dbReference type="EMBL" id="CAE7385707.1"/>
    </source>
</evidence>
<keyword evidence="5" id="KW-0507">mRNA processing</keyword>
<protein>
    <recommendedName>
        <fullName evidence="4">peptidylprolyl isomerase</fullName>
        <ecNumber evidence="4">5.2.1.8</ecNumber>
    </recommendedName>
</protein>
<evidence type="ECO:0000259" key="12">
    <source>
        <dbReference type="PROSITE" id="PS50072"/>
    </source>
</evidence>
<comment type="similarity">
    <text evidence="3">Belongs to the SYF2 family.</text>
</comment>
<feature type="region of interest" description="Disordered" evidence="11">
    <location>
        <begin position="217"/>
        <end position="352"/>
    </location>
</feature>
<sequence>MGRGKNPRVYLDIAIGSRTGGRVIIELFADVTPRTAENFRALCTGEYGLGRTTRKKLCYEGCQFFRSVKNFMIQSGDFQFNNGDGGESIYGGTFNDEDFVRRHTQAGVVSMANKGRNSNGSQFFITLKRSVQLDNKHIAFGQVVEGMDVIRAISAVPTDRDERPRVACTIVGCGEVGAKTSSGLEQQTEMSKLIQNLTEDADAAPKANAAQQGKQILAGKPGGAATGGEISGTSLKRKAQEEEEPETEGAGIPLPRTEREKRLYQLRLKMNQSRAANNKEVVEEQKRESDPGYSKKVAAKRAAEEEKKEKEEDDKKGSKSRNGMPEGKDYLNDTMETAEAREAKKKKGNPDAFGWDVFNQDSLLRAHEKRLKHIQFQPEAYEKQKKQLEDEGEEGLKFAGFGFKPTEEAKRRLGDAMDKILEKKKEFSRRRAYNDEEDRTYVNDRNRFFNKKLDRFFGDYTEETRQNLERGTAL</sequence>
<feature type="compositionally biased region" description="Basic and acidic residues" evidence="11">
    <location>
        <begin position="301"/>
        <end position="317"/>
    </location>
</feature>
<evidence type="ECO:0000313" key="14">
    <source>
        <dbReference type="Proteomes" id="UP000604046"/>
    </source>
</evidence>
<dbReference type="GO" id="GO:0006457">
    <property type="term" value="P:protein folding"/>
    <property type="evidence" value="ECO:0007669"/>
    <property type="project" value="TreeGrafter"/>
</dbReference>
<feature type="compositionally biased region" description="Basic and acidic residues" evidence="11">
    <location>
        <begin position="280"/>
        <end position="290"/>
    </location>
</feature>
<accession>A0A812QJK6</accession>
<dbReference type="Pfam" id="PF00160">
    <property type="entry name" value="Pro_isomerase"/>
    <property type="match status" value="1"/>
</dbReference>
<dbReference type="EC" id="5.2.1.8" evidence="4"/>
<dbReference type="GO" id="GO:0008380">
    <property type="term" value="P:RNA splicing"/>
    <property type="evidence" value="ECO:0007669"/>
    <property type="project" value="UniProtKB-KW"/>
</dbReference>
<dbReference type="GO" id="GO:0006397">
    <property type="term" value="P:mRNA processing"/>
    <property type="evidence" value="ECO:0007669"/>
    <property type="project" value="UniProtKB-KW"/>
</dbReference>
<dbReference type="OrthoDB" id="408413at2759"/>
<evidence type="ECO:0000256" key="9">
    <source>
        <dbReference type="ARBA" id="ARBA00023235"/>
    </source>
</evidence>
<dbReference type="SUPFAM" id="SSF50891">
    <property type="entry name" value="Cyclophilin-like"/>
    <property type="match status" value="1"/>
</dbReference>
<evidence type="ECO:0000256" key="7">
    <source>
        <dbReference type="ARBA" id="ARBA00023110"/>
    </source>
</evidence>
<keyword evidence="6" id="KW-0747">Spliceosome</keyword>
<dbReference type="Gene3D" id="2.40.100.10">
    <property type="entry name" value="Cyclophilin-like"/>
    <property type="match status" value="1"/>
</dbReference>
<comment type="caution">
    <text evidence="13">The sequence shown here is derived from an EMBL/GenBank/DDBJ whole genome shotgun (WGS) entry which is preliminary data.</text>
</comment>
<name>A0A812QJK6_9DINO</name>
<comment type="subcellular location">
    <subcellularLocation>
        <location evidence="2">Nucleus</location>
    </subcellularLocation>
</comment>
<evidence type="ECO:0000256" key="6">
    <source>
        <dbReference type="ARBA" id="ARBA00022728"/>
    </source>
</evidence>
<keyword evidence="9" id="KW-0413">Isomerase</keyword>
<dbReference type="EMBL" id="CAJNDS010002234">
    <property type="protein sequence ID" value="CAE7385707.1"/>
    <property type="molecule type" value="Genomic_DNA"/>
</dbReference>
<dbReference type="PANTHER" id="PTHR11071:SF561">
    <property type="entry name" value="PEPTIDYL-PROLYL CIS-TRANS ISOMERASE D-RELATED"/>
    <property type="match status" value="1"/>
</dbReference>
<comment type="catalytic activity">
    <reaction evidence="1">
        <text>[protein]-peptidylproline (omega=180) = [protein]-peptidylproline (omega=0)</text>
        <dbReference type="Rhea" id="RHEA:16237"/>
        <dbReference type="Rhea" id="RHEA-COMP:10747"/>
        <dbReference type="Rhea" id="RHEA-COMP:10748"/>
        <dbReference type="ChEBI" id="CHEBI:83833"/>
        <dbReference type="ChEBI" id="CHEBI:83834"/>
        <dbReference type="EC" id="5.2.1.8"/>
    </reaction>
</comment>
<dbReference type="PANTHER" id="PTHR11071">
    <property type="entry name" value="PEPTIDYL-PROLYL CIS-TRANS ISOMERASE"/>
    <property type="match status" value="1"/>
</dbReference>
<evidence type="ECO:0000256" key="10">
    <source>
        <dbReference type="ARBA" id="ARBA00023242"/>
    </source>
</evidence>
<dbReference type="InterPro" id="IPR002130">
    <property type="entry name" value="Cyclophilin-type_PPIase_dom"/>
</dbReference>
<dbReference type="GO" id="GO:0016018">
    <property type="term" value="F:cyclosporin A binding"/>
    <property type="evidence" value="ECO:0007669"/>
    <property type="project" value="TreeGrafter"/>
</dbReference>
<dbReference type="GO" id="GO:0003755">
    <property type="term" value="F:peptidyl-prolyl cis-trans isomerase activity"/>
    <property type="evidence" value="ECO:0007669"/>
    <property type="project" value="UniProtKB-KW"/>
</dbReference>
<dbReference type="AlphaFoldDB" id="A0A812QJK6"/>
<feature type="domain" description="PPIase cyclophilin-type" evidence="12">
    <location>
        <begin position="10"/>
        <end position="175"/>
    </location>
</feature>
<dbReference type="InterPro" id="IPR013260">
    <property type="entry name" value="mRNA_splic_SYF2"/>
</dbReference>
<keyword evidence="10" id="KW-0539">Nucleus</keyword>
<keyword evidence="8" id="KW-0508">mRNA splicing</keyword>
<dbReference type="GO" id="GO:0005737">
    <property type="term" value="C:cytoplasm"/>
    <property type="evidence" value="ECO:0007669"/>
    <property type="project" value="TreeGrafter"/>
</dbReference>
<feature type="compositionally biased region" description="Gly residues" evidence="11">
    <location>
        <begin position="220"/>
        <end position="230"/>
    </location>
</feature>
<reference evidence="13" key="1">
    <citation type="submission" date="2021-02" db="EMBL/GenBank/DDBJ databases">
        <authorList>
            <person name="Dougan E. K."/>
            <person name="Rhodes N."/>
            <person name="Thang M."/>
            <person name="Chan C."/>
        </authorList>
    </citation>
    <scope>NUCLEOTIDE SEQUENCE</scope>
</reference>
<evidence type="ECO:0000256" key="1">
    <source>
        <dbReference type="ARBA" id="ARBA00000971"/>
    </source>
</evidence>
<keyword evidence="7" id="KW-0697">Rotamase</keyword>
<dbReference type="Pfam" id="PF08231">
    <property type="entry name" value="SYF2"/>
    <property type="match status" value="1"/>
</dbReference>
<dbReference type="Proteomes" id="UP000604046">
    <property type="component" value="Unassembled WGS sequence"/>
</dbReference>
<dbReference type="PROSITE" id="PS50072">
    <property type="entry name" value="CSA_PPIASE_2"/>
    <property type="match status" value="1"/>
</dbReference>
<evidence type="ECO:0000256" key="4">
    <source>
        <dbReference type="ARBA" id="ARBA00013194"/>
    </source>
</evidence>